<feature type="coiled-coil region" evidence="1">
    <location>
        <begin position="220"/>
        <end position="254"/>
    </location>
</feature>
<feature type="region of interest" description="Disordered" evidence="2">
    <location>
        <begin position="336"/>
        <end position="384"/>
    </location>
</feature>
<reference evidence="3" key="2">
    <citation type="submission" date="2020-05" db="UniProtKB">
        <authorList>
            <consortium name="EnsemblMetazoa"/>
        </authorList>
    </citation>
    <scope>IDENTIFICATION</scope>
    <source>
        <strain evidence="3">maculatus3</strain>
    </source>
</reference>
<evidence type="ECO:0000313" key="3">
    <source>
        <dbReference type="EnsemblMetazoa" id="AMAM002364-PA"/>
    </source>
</evidence>
<protein>
    <submittedName>
        <fullName evidence="3">Uncharacterized protein</fullName>
    </submittedName>
</protein>
<feature type="region of interest" description="Disordered" evidence="2">
    <location>
        <begin position="19"/>
        <end position="113"/>
    </location>
</feature>
<feature type="region of interest" description="Disordered" evidence="2">
    <location>
        <begin position="296"/>
        <end position="321"/>
    </location>
</feature>
<feature type="region of interest" description="Disordered" evidence="2">
    <location>
        <begin position="181"/>
        <end position="213"/>
    </location>
</feature>
<feature type="compositionally biased region" description="Basic residues" evidence="2">
    <location>
        <begin position="431"/>
        <end position="450"/>
    </location>
</feature>
<feature type="compositionally biased region" description="Polar residues" evidence="2">
    <location>
        <begin position="92"/>
        <end position="102"/>
    </location>
</feature>
<name>A0A182S9I4_9DIPT</name>
<evidence type="ECO:0000256" key="2">
    <source>
        <dbReference type="SAM" id="MobiDB-lite"/>
    </source>
</evidence>
<reference evidence="4" key="1">
    <citation type="submission" date="2013-09" db="EMBL/GenBank/DDBJ databases">
        <title>The Genome Sequence of Anopheles maculatus species B.</title>
        <authorList>
            <consortium name="The Broad Institute Genomics Platform"/>
            <person name="Neafsey D.E."/>
            <person name="Besansky N."/>
            <person name="Howell P."/>
            <person name="Walton C."/>
            <person name="Young S.K."/>
            <person name="Zeng Q."/>
            <person name="Gargeya S."/>
            <person name="Fitzgerald M."/>
            <person name="Haas B."/>
            <person name="Abouelleil A."/>
            <person name="Allen A.W."/>
            <person name="Alvarado L."/>
            <person name="Arachchi H.M."/>
            <person name="Berlin A.M."/>
            <person name="Chapman S.B."/>
            <person name="Gainer-Dewar J."/>
            <person name="Goldberg J."/>
            <person name="Griggs A."/>
            <person name="Gujja S."/>
            <person name="Hansen M."/>
            <person name="Howarth C."/>
            <person name="Imamovic A."/>
            <person name="Ireland A."/>
            <person name="Larimer J."/>
            <person name="McCowan C."/>
            <person name="Murphy C."/>
            <person name="Pearson M."/>
            <person name="Poon T.W."/>
            <person name="Priest M."/>
            <person name="Roberts A."/>
            <person name="Saif S."/>
            <person name="Shea T."/>
            <person name="Sisk P."/>
            <person name="Sykes S."/>
            <person name="Wortman J."/>
            <person name="Nusbaum C."/>
            <person name="Birren B."/>
        </authorList>
    </citation>
    <scope>NUCLEOTIDE SEQUENCE [LARGE SCALE GENOMIC DNA]</scope>
    <source>
        <strain evidence="4">maculatus3</strain>
    </source>
</reference>
<keyword evidence="1" id="KW-0175">Coiled coil</keyword>
<proteinExistence type="predicted"/>
<accession>A0A182S9I4</accession>
<evidence type="ECO:0000256" key="1">
    <source>
        <dbReference type="SAM" id="Coils"/>
    </source>
</evidence>
<dbReference type="Proteomes" id="UP000075901">
    <property type="component" value="Unassembled WGS sequence"/>
</dbReference>
<dbReference type="VEuPathDB" id="VectorBase:AMAM002364"/>
<dbReference type="AlphaFoldDB" id="A0A182S9I4"/>
<feature type="region of interest" description="Disordered" evidence="2">
    <location>
        <begin position="428"/>
        <end position="460"/>
    </location>
</feature>
<dbReference type="EnsemblMetazoa" id="AMAM002364-RA">
    <property type="protein sequence ID" value="AMAM002364-PA"/>
    <property type="gene ID" value="AMAM002364"/>
</dbReference>
<keyword evidence="4" id="KW-1185">Reference proteome</keyword>
<sequence>MSLKTVTIALDNKLRSLRDSSIDSDRDQTQESDGDLSGGGGTGGGYGTGRHSLHQQWSHMGRSPRPLTLGENIPYADESPERPLIQGRSKPQRTLTIAGNNNNHEDSNGPATITPAKQQLKKALTAHSQKSIDSGGTVNSSTNNSCLTLVNEADATLDGGILIGGGDVEGGGGVEVAHELDENGQQQPSVGKGRNVSLSSDETDTSTTSNPREKLTAATYRIDTEKLKKMNRILTQLERKANNLERKFNLNRSLSLNYKSPKAVDCCCSHHALPVTHSAQQQSHCCQHQQQQQQHISNSLNNNNSTSCHNHNGSVGGSTIGNTIVSLRSRFSLTKDEKTDKNINRRRQIHDTSATSHAGSCVTTGNGNATGSNDSSSCSGEPGGPQIILTPAVPPAASATTRQRRHAGSRSIRRRHTVGGTHDYYSNKMNGQHHHHHHHAHHHPHNHHHAGPGCCPVPQN</sequence>
<feature type="compositionally biased region" description="Low complexity" evidence="2">
    <location>
        <begin position="296"/>
        <end position="312"/>
    </location>
</feature>
<organism evidence="3 4">
    <name type="scientific">Anopheles maculatus</name>
    <dbReference type="NCBI Taxonomy" id="74869"/>
    <lineage>
        <taxon>Eukaryota</taxon>
        <taxon>Metazoa</taxon>
        <taxon>Ecdysozoa</taxon>
        <taxon>Arthropoda</taxon>
        <taxon>Hexapoda</taxon>
        <taxon>Insecta</taxon>
        <taxon>Pterygota</taxon>
        <taxon>Neoptera</taxon>
        <taxon>Endopterygota</taxon>
        <taxon>Diptera</taxon>
        <taxon>Nematocera</taxon>
        <taxon>Culicoidea</taxon>
        <taxon>Culicidae</taxon>
        <taxon>Anophelinae</taxon>
        <taxon>Anopheles</taxon>
        <taxon>Anopheles maculatus group</taxon>
    </lineage>
</organism>
<feature type="compositionally biased region" description="Gly residues" evidence="2">
    <location>
        <begin position="36"/>
        <end position="48"/>
    </location>
</feature>
<feature type="compositionally biased region" description="Basic and acidic residues" evidence="2">
    <location>
        <begin position="19"/>
        <end position="29"/>
    </location>
</feature>
<evidence type="ECO:0000313" key="4">
    <source>
        <dbReference type="Proteomes" id="UP000075901"/>
    </source>
</evidence>
<feature type="compositionally biased region" description="Polar residues" evidence="2">
    <location>
        <begin position="351"/>
        <end position="379"/>
    </location>
</feature>